<dbReference type="PANTHER" id="PTHR32432">
    <property type="entry name" value="CELL DIVISION PROTEIN FTSA-RELATED"/>
    <property type="match status" value="1"/>
</dbReference>
<evidence type="ECO:0000259" key="8">
    <source>
        <dbReference type="SMART" id="SM00842"/>
    </source>
</evidence>
<dbReference type="InterPro" id="IPR050696">
    <property type="entry name" value="FtsA/MreB"/>
</dbReference>
<dbReference type="InterPro" id="IPR043129">
    <property type="entry name" value="ATPase_NBD"/>
</dbReference>
<sequence>MGNAGIYVGLDIGTTSIKVIVSEYVNGQLNVIGIGNERSVGLNRGIVVDIDKAVVSVQKAIKQAEEKANIQINEVHVGIPANLLQIIPCNGMIAVSDESKEITNEDVVNVASAALVQNLPPERDIIDIIADEFVVDGFDGIKDPRGMIGVRLEMHGSVYTGPKTIIHNLKKCVENAGLTIRETIVNPLALASVAMSDGERDFGTVLIDLGGGQTTASVIHDHKLKFTYVDQEGGDFVTKDISVVLNTSVENAEKLKRNYGFANSDLASEDDIFPVDVVGQSEPLNISEKYLSEIIEARISQILDKIKNALDATKALDLPGGVILTGGLAALPGISELASEILQVQVKTYVPDQMGLRYPSFAQALGLINYAVRQDEVTLLVKSAMGLDGDQLSYSVVEMDNDKPKKQAVKGQTKKTKKPKTSKDPLKSVKNFFNEFFD</sequence>
<dbReference type="Gene3D" id="3.30.1490.110">
    <property type="match status" value="1"/>
</dbReference>
<dbReference type="GO" id="GO:0032153">
    <property type="term" value="C:cell division site"/>
    <property type="evidence" value="ECO:0007669"/>
    <property type="project" value="UniProtKB-UniRule"/>
</dbReference>
<feature type="region of interest" description="Disordered" evidence="7">
    <location>
        <begin position="400"/>
        <end position="426"/>
    </location>
</feature>
<evidence type="ECO:0000313" key="10">
    <source>
        <dbReference type="Proteomes" id="UP000321659"/>
    </source>
</evidence>
<keyword evidence="3 5" id="KW-0472">Membrane</keyword>
<reference evidence="9 10" key="1">
    <citation type="submission" date="2019-04" db="EMBL/GenBank/DDBJ databases">
        <title>In vitro growth and metabolic characteristics of meat-borne Lactobacillus algidus strains.</title>
        <authorList>
            <person name="Sade E."/>
            <person name="Per J."/>
            <person name="Tytti H."/>
            <person name="Johanna B.K."/>
        </authorList>
    </citation>
    <scope>NUCLEOTIDE SEQUENCE [LARGE SCALE GENOMIC DNA]</scope>
    <source>
        <strain evidence="9 10">LTS37-1</strain>
    </source>
</reference>
<dbReference type="EMBL" id="SRRQ01000009">
    <property type="protein sequence ID" value="TWW10661.1"/>
    <property type="molecule type" value="Genomic_DNA"/>
</dbReference>
<dbReference type="RefSeq" id="WP_146302912.1">
    <property type="nucleotide sequence ID" value="NZ_JANXKU010000008.1"/>
</dbReference>
<evidence type="ECO:0000256" key="2">
    <source>
        <dbReference type="ARBA" id="ARBA00022618"/>
    </source>
</evidence>
<evidence type="ECO:0000256" key="6">
    <source>
        <dbReference type="PIRNR" id="PIRNR003101"/>
    </source>
</evidence>
<proteinExistence type="inferred from homology"/>
<dbReference type="Proteomes" id="UP000321659">
    <property type="component" value="Unassembled WGS sequence"/>
</dbReference>
<dbReference type="FunFam" id="3.30.1490.110:FF:000003">
    <property type="entry name" value="Cell division protein FtsA"/>
    <property type="match status" value="1"/>
</dbReference>
<keyword evidence="4 5" id="KW-0131">Cell cycle</keyword>
<dbReference type="GO" id="GO:0009898">
    <property type="term" value="C:cytoplasmic side of plasma membrane"/>
    <property type="evidence" value="ECO:0007669"/>
    <property type="project" value="UniProtKB-UniRule"/>
</dbReference>
<organism evidence="9 10">
    <name type="scientific">Dellaglioa algida</name>
    <dbReference type="NCBI Taxonomy" id="105612"/>
    <lineage>
        <taxon>Bacteria</taxon>
        <taxon>Bacillati</taxon>
        <taxon>Bacillota</taxon>
        <taxon>Bacilli</taxon>
        <taxon>Lactobacillales</taxon>
        <taxon>Lactobacillaceae</taxon>
        <taxon>Dellaglioa</taxon>
    </lineage>
</organism>
<evidence type="ECO:0000256" key="3">
    <source>
        <dbReference type="ARBA" id="ARBA00023136"/>
    </source>
</evidence>
<name>A0A5C6MCR9_9LACO</name>
<comment type="caution">
    <text evidence="9">The sequence shown here is derived from an EMBL/GenBank/DDBJ whole genome shotgun (WGS) entry which is preliminary data.</text>
</comment>
<keyword evidence="1 5" id="KW-1003">Cell membrane</keyword>
<dbReference type="HAMAP" id="MF_02033">
    <property type="entry name" value="FtsA"/>
    <property type="match status" value="1"/>
</dbReference>
<feature type="domain" description="SHS2" evidence="8">
    <location>
        <begin position="7"/>
        <end position="194"/>
    </location>
</feature>
<keyword evidence="2 5" id="KW-0132">Cell division</keyword>
<evidence type="ECO:0000256" key="4">
    <source>
        <dbReference type="ARBA" id="ARBA00023306"/>
    </source>
</evidence>
<dbReference type="NCBIfam" id="TIGR01174">
    <property type="entry name" value="ftsA"/>
    <property type="match status" value="1"/>
</dbReference>
<comment type="similarity">
    <text evidence="5 6">Belongs to the FtsA/MreB family.</text>
</comment>
<evidence type="ECO:0000313" key="9">
    <source>
        <dbReference type="EMBL" id="TWW10661.1"/>
    </source>
</evidence>
<dbReference type="AlphaFoldDB" id="A0A5C6MCR9"/>
<dbReference type="InterPro" id="IPR003494">
    <property type="entry name" value="SHS2_FtsA"/>
</dbReference>
<gene>
    <name evidence="5 9" type="primary">ftsA</name>
    <name evidence="9" type="ORF">LABALGLTS371_11590</name>
</gene>
<comment type="function">
    <text evidence="5 6">Cell division protein that is involved in the assembly of the Z ring. May serve as a membrane anchor for the Z ring.</text>
</comment>
<dbReference type="GO" id="GO:0043093">
    <property type="term" value="P:FtsZ-dependent cytokinesis"/>
    <property type="evidence" value="ECO:0007669"/>
    <property type="project" value="UniProtKB-UniRule"/>
</dbReference>
<comment type="subcellular location">
    <subcellularLocation>
        <location evidence="5">Cell membrane</location>
        <topology evidence="5">Peripheral membrane protein</topology>
        <orientation evidence="5">Cytoplasmic side</orientation>
    </subcellularLocation>
    <text evidence="5">Localizes to the Z ring in an FtsZ-dependent manner. Targeted to the membrane through a conserved C-terminal amphipathic helix.</text>
</comment>
<comment type="subunit">
    <text evidence="5">Self-interacts. Interacts with FtsZ.</text>
</comment>
<dbReference type="SUPFAM" id="SSF53067">
    <property type="entry name" value="Actin-like ATPase domain"/>
    <property type="match status" value="2"/>
</dbReference>
<dbReference type="SMART" id="SM00842">
    <property type="entry name" value="FtsA"/>
    <property type="match status" value="1"/>
</dbReference>
<dbReference type="PANTHER" id="PTHR32432:SF4">
    <property type="entry name" value="CELL DIVISION PROTEIN FTSA"/>
    <property type="match status" value="1"/>
</dbReference>
<evidence type="ECO:0000256" key="7">
    <source>
        <dbReference type="SAM" id="MobiDB-lite"/>
    </source>
</evidence>
<dbReference type="PIRSF" id="PIRSF003101">
    <property type="entry name" value="FtsA"/>
    <property type="match status" value="1"/>
</dbReference>
<evidence type="ECO:0000256" key="1">
    <source>
        <dbReference type="ARBA" id="ARBA00022475"/>
    </source>
</evidence>
<dbReference type="Gene3D" id="3.30.420.40">
    <property type="match status" value="2"/>
</dbReference>
<dbReference type="Pfam" id="PF02491">
    <property type="entry name" value="SHS2_FTSA"/>
    <property type="match status" value="1"/>
</dbReference>
<dbReference type="InterPro" id="IPR020823">
    <property type="entry name" value="Cell_div_FtsA"/>
</dbReference>
<feature type="compositionally biased region" description="Basic residues" evidence="7">
    <location>
        <begin position="406"/>
        <end position="420"/>
    </location>
</feature>
<dbReference type="Pfam" id="PF14450">
    <property type="entry name" value="FtsA"/>
    <property type="match status" value="1"/>
</dbReference>
<accession>A0A5C6MCR9</accession>
<evidence type="ECO:0000256" key="5">
    <source>
        <dbReference type="HAMAP-Rule" id="MF_02033"/>
    </source>
</evidence>
<protein>
    <recommendedName>
        <fullName evidence="5 6">Cell division protein FtsA</fullName>
    </recommendedName>
</protein>
<dbReference type="CDD" id="cd24048">
    <property type="entry name" value="ASKHA_NBD_FtsA"/>
    <property type="match status" value="1"/>
</dbReference>